<reference evidence="1" key="1">
    <citation type="submission" date="2020-08" db="EMBL/GenBank/DDBJ databases">
        <title>Multicomponent nature underlies the extraordinary mechanical properties of spider dragline silk.</title>
        <authorList>
            <person name="Kono N."/>
            <person name="Nakamura H."/>
            <person name="Mori M."/>
            <person name="Yoshida Y."/>
            <person name="Ohtoshi R."/>
            <person name="Malay A.D."/>
            <person name="Moran D.A.P."/>
            <person name="Tomita M."/>
            <person name="Numata K."/>
            <person name="Arakawa K."/>
        </authorList>
    </citation>
    <scope>NUCLEOTIDE SEQUENCE</scope>
</reference>
<name>A0A8X6TRI0_NEPPI</name>
<dbReference type="OrthoDB" id="6434129at2759"/>
<evidence type="ECO:0000313" key="1">
    <source>
        <dbReference type="EMBL" id="GFT39642.1"/>
    </source>
</evidence>
<comment type="caution">
    <text evidence="1">The sequence shown here is derived from an EMBL/GenBank/DDBJ whole genome shotgun (WGS) entry which is preliminary data.</text>
</comment>
<organism evidence="1 2">
    <name type="scientific">Nephila pilipes</name>
    <name type="common">Giant wood spider</name>
    <name type="synonym">Nephila maculata</name>
    <dbReference type="NCBI Taxonomy" id="299642"/>
    <lineage>
        <taxon>Eukaryota</taxon>
        <taxon>Metazoa</taxon>
        <taxon>Ecdysozoa</taxon>
        <taxon>Arthropoda</taxon>
        <taxon>Chelicerata</taxon>
        <taxon>Arachnida</taxon>
        <taxon>Araneae</taxon>
        <taxon>Araneomorphae</taxon>
        <taxon>Entelegynae</taxon>
        <taxon>Araneoidea</taxon>
        <taxon>Nephilidae</taxon>
        <taxon>Nephila</taxon>
    </lineage>
</organism>
<dbReference type="Proteomes" id="UP000887013">
    <property type="component" value="Unassembled WGS sequence"/>
</dbReference>
<proteinExistence type="predicted"/>
<keyword evidence="2" id="KW-1185">Reference proteome</keyword>
<dbReference type="EMBL" id="BMAW01063307">
    <property type="protein sequence ID" value="GFT39642.1"/>
    <property type="molecule type" value="Genomic_DNA"/>
</dbReference>
<dbReference type="AlphaFoldDB" id="A0A8X6TRI0"/>
<sequence length="180" mass="20485">MDLFRKSWKDLAHSIPSDLQPLLTPRNPLEVINVEIKPDLEEIIHKKRDIAPSILKTFALRDHCDQISCSLLPSDIRSLLEPSQKYRIFTKFSSNTPSILFKHKHYEILSSCDCAAGLYGGLPLLLCRSSQVETSVWRKWETPRFGALHPLVALHKCSGTTSGNSVKDRLKTFRKINKCT</sequence>
<gene>
    <name evidence="1" type="ORF">NPIL_538971</name>
</gene>
<protein>
    <submittedName>
        <fullName evidence="1">Uncharacterized protein</fullName>
    </submittedName>
</protein>
<accession>A0A8X6TRI0</accession>
<evidence type="ECO:0000313" key="2">
    <source>
        <dbReference type="Proteomes" id="UP000887013"/>
    </source>
</evidence>